<dbReference type="InterPro" id="IPR041286">
    <property type="entry name" value="MBG_2"/>
</dbReference>
<dbReference type="RefSeq" id="WP_136346699.1">
    <property type="nucleotide sequence ID" value="NZ_SSOC01000001.1"/>
</dbReference>
<keyword evidence="1" id="KW-0812">Transmembrane</keyword>
<evidence type="ECO:0000256" key="1">
    <source>
        <dbReference type="SAM" id="Phobius"/>
    </source>
</evidence>
<dbReference type="SUPFAM" id="SSF51126">
    <property type="entry name" value="Pectin lyase-like"/>
    <property type="match status" value="1"/>
</dbReference>
<dbReference type="Proteomes" id="UP000308430">
    <property type="component" value="Unassembled WGS sequence"/>
</dbReference>
<keyword evidence="4" id="KW-1185">Reference proteome</keyword>
<dbReference type="Pfam" id="PF13018">
    <property type="entry name" value="ESPR"/>
    <property type="match status" value="1"/>
</dbReference>
<feature type="domain" description="Filamentous haemagglutinin FhaB/tRNA nuclease CdiA-like TPS" evidence="2">
    <location>
        <begin position="49"/>
        <end position="159"/>
    </location>
</feature>
<dbReference type="Gene3D" id="3.30.160.710">
    <property type="match status" value="3"/>
</dbReference>
<dbReference type="NCBIfam" id="TIGR01901">
    <property type="entry name" value="adhes_NPXG"/>
    <property type="match status" value="1"/>
</dbReference>
<keyword evidence="1" id="KW-0472">Membrane</keyword>
<proteinExistence type="predicted"/>
<dbReference type="SMART" id="SM00912">
    <property type="entry name" value="Haemagg_act"/>
    <property type="match status" value="1"/>
</dbReference>
<dbReference type="InterPro" id="IPR024973">
    <property type="entry name" value="ESPR"/>
</dbReference>
<protein>
    <submittedName>
        <fullName evidence="3">Filamentous hemagglutinin N-terminal domain-containing protein</fullName>
    </submittedName>
</protein>
<evidence type="ECO:0000313" key="3">
    <source>
        <dbReference type="EMBL" id="THF67290.1"/>
    </source>
</evidence>
<dbReference type="InterPro" id="IPR011050">
    <property type="entry name" value="Pectin_lyase_fold/virulence"/>
</dbReference>
<gene>
    <name evidence="3" type="ORF">E6C76_02630</name>
</gene>
<dbReference type="Pfam" id="PF05860">
    <property type="entry name" value="TPS"/>
    <property type="match status" value="1"/>
</dbReference>
<feature type="transmembrane region" description="Helical" evidence="1">
    <location>
        <begin position="1705"/>
        <end position="1725"/>
    </location>
</feature>
<dbReference type="Pfam" id="PF18676">
    <property type="entry name" value="MBG_2"/>
    <property type="match status" value="6"/>
</dbReference>
<evidence type="ECO:0000313" key="4">
    <source>
        <dbReference type="Proteomes" id="UP000308430"/>
    </source>
</evidence>
<dbReference type="InterPro" id="IPR050909">
    <property type="entry name" value="Bact_Autotransporter_VF"/>
</dbReference>
<dbReference type="PANTHER" id="PTHR12338">
    <property type="entry name" value="AUTOTRANSPORTER"/>
    <property type="match status" value="1"/>
</dbReference>
<reference evidence="3 4" key="1">
    <citation type="submission" date="2019-04" db="EMBL/GenBank/DDBJ databases">
        <title>Azoarcus nasutitermitis sp. nov. isolated from termite nest.</title>
        <authorList>
            <person name="Lin S.-Y."/>
            <person name="Hameed A."/>
            <person name="Hsu Y.-H."/>
            <person name="Young C.-C."/>
        </authorList>
    </citation>
    <scope>NUCLEOTIDE SEQUENCE [LARGE SCALE GENOMIC DNA]</scope>
    <source>
        <strain evidence="3 4">CC-YHH838</strain>
    </source>
</reference>
<dbReference type="InterPro" id="IPR008638">
    <property type="entry name" value="FhaB/CdiA-like_TPS"/>
</dbReference>
<dbReference type="InterPro" id="IPR012334">
    <property type="entry name" value="Pectin_lyas_fold"/>
</dbReference>
<feature type="transmembrane region" description="Helical" evidence="1">
    <location>
        <begin position="1668"/>
        <end position="1693"/>
    </location>
</feature>
<dbReference type="PANTHER" id="PTHR12338:SF5">
    <property type="entry name" value="ANTIGEN 43-RELATED"/>
    <property type="match status" value="1"/>
</dbReference>
<comment type="caution">
    <text evidence="3">The sequence shown here is derived from an EMBL/GenBank/DDBJ whole genome shotgun (WGS) entry which is preliminary data.</text>
</comment>
<keyword evidence="1" id="KW-1133">Transmembrane helix</keyword>
<dbReference type="EMBL" id="SSOC01000001">
    <property type="protein sequence ID" value="THF67290.1"/>
    <property type="molecule type" value="Genomic_DNA"/>
</dbReference>
<evidence type="ECO:0000259" key="2">
    <source>
        <dbReference type="SMART" id="SM00912"/>
    </source>
</evidence>
<sequence length="1804" mass="186970">MNQAYRLIWNHVTNTWVVVSEIARSNGKRSSSTVLAAGLILAPAIAFGGNALPSGGNVIRGQAAISQSGSHMQVNQTSRNAVLNWNDFSLGKGASIHFNNADGATLNRVTGNLPSSINGSLTATGSLYLVNRNGVIVGSEGVINAAGFMATTLDVRDDEFMAGGGLRFFGDSRAGIVNLGNIQANSGNVALVAHSVRNTGTIQASQGAVELLAGQEVFLASPDSPGLLVSLGEGSATADTGVTNVGLIEAAQARLQTADGNLYNLAINQAGVIRASGVSNKNGRIVLTADGGTVRQDGVLSAHNANGSGGEILVGGDFQGKNAAVANASHTEVTANARMKASATAAKGDGGRVIVWADDSTSFAGRIAARGGEQGGDGGFVEVSGKRSLDFRPDAPIDLSAAKGKTGTVLLDPDEMEIVDNVTGANQIAAAGVEAGLASANYLISTASFDPASGSGDINVNSDIAWNSAHTLTLQAGNMINIDANITAVQGALDMQVGRAARAPDESGLDDVNGGAWLQSGKTIWVDRLRYGASNAAAPAGYSPDPEPYTDSFDIDGNLSVNTLELDLTHASSGLETGSGTYNIAAFNTIGNGPMGWVGITNHGSDLSLNVQSSAVFGMQIVTPGDLTLEAGSQLASDRGEIVLASTGGNFINQAGANALVLSGTSRFLIYTGSQAGTSKGGLSGTEEFSRTFVGNPPEDYNDDTSRFLYRAAFSPSIQELTYRADNLSRFYGNANPGLSYSVSGLQNGDLLGNVVTGAPLLYTTATMQSGVGQYAINISQGTLASASYGFQFVGGTLTVNAAPVQVNINNASRFYGDFNPAFSATASGLKNGDSLASALVGWNLVSSATRASGVGGYAISASRNAHDLNPNYSLSFTPGTLTIQQTPVTLSLGATSMVYGSALPNFHNFATLSGTYNGDTVASAFPGASFTTLANSAASVGSYAVNLGGNLSNPNYQLSIGSLGELSITKAPLVIHAHNASRLYGDANPAFSLASATGWRNGDTLESILPDLLLTSSATATSNVGAYAIVPTGSATNYEFVAGSGLLTVNKAPLEVWLNAARRYYGDADPHFSATYNGLKNGETTLPGLSPVSNTNQYTPVGDYVISAGGTTTFQNYLPTFYAGVLTVAPRPLLVTVNNASRTYGELNNPVLGVSVSGATAWDAGQAASFWVGETSASQRSDAGDYAITPTLNPYGDNRFDNLANYAVTFAPGILTINRALAQIRAKPQTIIWGDGLPPLDYDITGWLMPWDDAATVNSQGKAQLTSLASHSSAPPGLYAITLANSALGNNYYAVLDGAPMVQVLRRPITIVGDYLVSSAAQIREINPGRLEPVLITRYDSNGRAYHSYATTLLPGGPQFSILASSDGTRGGDLFSYVGMPFIEPAPGSSLDEVFRYYDVTSKPGVAQVRVGHDSNDQINRDWQPPEPEPIVTVDRSGSQINLAQPPSYEIPAMGHLIDDVFPDNRTLIDEIQSLFERAGKSGPDADAAKKLVDAMSDDVRIYLNTAMNNENGNQWYIQTIAETEQWLADLARTQPRPANYDSLVAKAEADIIVWRKQLNAFPSMDGLRQKLAQGDADTVKALMPLITSKLMRDAVEGTLTPDTENALVRLINQQRYDVISQADAAYEGILEASKARGLHNVYSAPKIRDIIGEASVEVGGDQMKQAAIIAGGAAAAVVGGAAIAGVTLVAASMPIVGLGGQSMLTAINLVVSSSGATYTAGAAGAAGVAAPAIVAVIAAAIGTAEAILIAESTNNYDRYVAYKENNQAVDSLSGLNLNNKDHVMQLMTAISAMATASLGSAQ</sequence>
<dbReference type="Gene3D" id="2.160.20.10">
    <property type="entry name" value="Single-stranded right-handed beta-helix, Pectin lyase-like"/>
    <property type="match status" value="1"/>
</dbReference>
<accession>A0A4S4B3N8</accession>
<dbReference type="OrthoDB" id="218680at2"/>
<organism evidence="3 4">
    <name type="scientific">Pseudothauera nasutitermitis</name>
    <dbReference type="NCBI Taxonomy" id="2565930"/>
    <lineage>
        <taxon>Bacteria</taxon>
        <taxon>Pseudomonadati</taxon>
        <taxon>Pseudomonadota</taxon>
        <taxon>Betaproteobacteria</taxon>
        <taxon>Rhodocyclales</taxon>
        <taxon>Zoogloeaceae</taxon>
        <taxon>Pseudothauera</taxon>
    </lineage>
</organism>
<name>A0A4S4B3N8_9RHOO</name>
<feature type="transmembrane region" description="Helical" evidence="1">
    <location>
        <begin position="1731"/>
        <end position="1752"/>
    </location>
</feature>